<gene>
    <name evidence="8" type="ORF">MBEHAL_0039</name>
</gene>
<evidence type="ECO:0000313" key="9">
    <source>
        <dbReference type="Proteomes" id="UP000016986"/>
    </source>
</evidence>
<protein>
    <submittedName>
        <fullName evidence="8">Carbon starvation protein A</fullName>
    </submittedName>
</protein>
<evidence type="ECO:0000256" key="4">
    <source>
        <dbReference type="ARBA" id="ARBA00022989"/>
    </source>
</evidence>
<feature type="transmembrane region" description="Helical" evidence="6">
    <location>
        <begin position="163"/>
        <end position="181"/>
    </location>
</feature>
<accession>U3A0V6</accession>
<evidence type="ECO:0000256" key="1">
    <source>
        <dbReference type="ARBA" id="ARBA00004651"/>
    </source>
</evidence>
<keyword evidence="4 6" id="KW-1133">Transmembrane helix</keyword>
<comment type="subcellular location">
    <subcellularLocation>
        <location evidence="1">Cell membrane</location>
        <topology evidence="1">Multi-pass membrane protein</topology>
    </subcellularLocation>
</comment>
<proteinExistence type="predicted"/>
<sequence>MVALLWLVVGVLILFSVGYLTYSKYLARFVGLDEDAETPAHKYEDGQEYVPAKKPVLLGHHYSSIAGGAPIVGPITAGLLWGWLPAVLWIAIGNPLMGAVHDFVSLSASLKHEGRSIGYIIGEYVGEEGKTLLLWFAFLTIILVVAVFAFVVGLVFQKYPSAATASILYIALALCFGVYLYQLDLPFIPGTVVFVALTFVSVFVGLKYPIQLTQQQWIPIVLLYSLIASVLPVWTLLQPRDYLSSFLLYAASAARSSPSSSGRSSRRRASRS</sequence>
<keyword evidence="3 6" id="KW-0812">Transmembrane</keyword>
<evidence type="ECO:0000256" key="3">
    <source>
        <dbReference type="ARBA" id="ARBA00022692"/>
    </source>
</evidence>
<feature type="transmembrane region" description="Helical" evidence="6">
    <location>
        <begin position="218"/>
        <end position="237"/>
    </location>
</feature>
<keyword evidence="9" id="KW-1185">Reference proteome</keyword>
<feature type="domain" description="CstA N-terminal" evidence="7">
    <location>
        <begin position="5"/>
        <end position="251"/>
    </location>
</feature>
<comment type="caution">
    <text evidence="8">The sequence shown here is derived from an EMBL/GenBank/DDBJ whole genome shotgun (WGS) entry which is preliminary data.</text>
</comment>
<dbReference type="Pfam" id="PF02554">
    <property type="entry name" value="CstA"/>
    <property type="match status" value="1"/>
</dbReference>
<evidence type="ECO:0000313" key="8">
    <source>
        <dbReference type="EMBL" id="GAD51279.1"/>
    </source>
</evidence>
<feature type="transmembrane region" description="Helical" evidence="6">
    <location>
        <begin position="132"/>
        <end position="156"/>
    </location>
</feature>
<dbReference type="PANTHER" id="PTHR30252:SF0">
    <property type="entry name" value="PEPTIDE TRANSPORTER CSTA"/>
    <property type="match status" value="1"/>
</dbReference>
<dbReference type="GO" id="GO:0009267">
    <property type="term" value="P:cellular response to starvation"/>
    <property type="evidence" value="ECO:0007669"/>
    <property type="project" value="InterPro"/>
</dbReference>
<evidence type="ECO:0000259" key="7">
    <source>
        <dbReference type="Pfam" id="PF02554"/>
    </source>
</evidence>
<reference evidence="8 9" key="1">
    <citation type="submission" date="2013-09" db="EMBL/GenBank/DDBJ databases">
        <title>Whole genome sequencing of Halarchaeum acidiphilum strain MH1-52-1.</title>
        <authorList>
            <person name="Shimane Y."/>
            <person name="Minegishi H."/>
            <person name="Nishi S."/>
            <person name="Echigo A."/>
            <person name="Shuto A."/>
            <person name="Konishi M."/>
            <person name="Ito T."/>
            <person name="Ohkuma M."/>
            <person name="Ohta Y."/>
            <person name="Nagano Y."/>
            <person name="Tsubouchi T."/>
            <person name="Mori K."/>
            <person name="Usui K."/>
            <person name="Kamekura M."/>
            <person name="Usami R."/>
            <person name="Takaki Y."/>
            <person name="Hatada Y."/>
        </authorList>
    </citation>
    <scope>NUCLEOTIDE SEQUENCE [LARGE SCALE GENOMIC DNA]</scope>
    <source>
        <strain evidence="8 9">JCM 16109</strain>
    </source>
</reference>
<dbReference type="EMBL" id="BATA01000001">
    <property type="protein sequence ID" value="GAD51279.1"/>
    <property type="molecule type" value="Genomic_DNA"/>
</dbReference>
<dbReference type="Proteomes" id="UP000016986">
    <property type="component" value="Unassembled WGS sequence"/>
</dbReference>
<evidence type="ECO:0000256" key="6">
    <source>
        <dbReference type="SAM" id="Phobius"/>
    </source>
</evidence>
<dbReference type="GO" id="GO:0005886">
    <property type="term" value="C:plasma membrane"/>
    <property type="evidence" value="ECO:0007669"/>
    <property type="project" value="UniProtKB-SubCell"/>
</dbReference>
<feature type="transmembrane region" description="Helical" evidence="6">
    <location>
        <begin position="71"/>
        <end position="92"/>
    </location>
</feature>
<keyword evidence="5 6" id="KW-0472">Membrane</keyword>
<evidence type="ECO:0000256" key="2">
    <source>
        <dbReference type="ARBA" id="ARBA00022475"/>
    </source>
</evidence>
<dbReference type="InterPro" id="IPR003706">
    <property type="entry name" value="CstA_N"/>
</dbReference>
<dbReference type="eggNOG" id="arCOG04286">
    <property type="taxonomic scope" value="Archaea"/>
</dbReference>
<evidence type="ECO:0000256" key="5">
    <source>
        <dbReference type="ARBA" id="ARBA00023136"/>
    </source>
</evidence>
<feature type="transmembrane region" description="Helical" evidence="6">
    <location>
        <begin position="6"/>
        <end position="22"/>
    </location>
</feature>
<feature type="transmembrane region" description="Helical" evidence="6">
    <location>
        <begin position="187"/>
        <end position="206"/>
    </location>
</feature>
<organism evidence="8 9">
    <name type="scientific">Halarchaeum acidiphilum MH1-52-1</name>
    <dbReference type="NCBI Taxonomy" id="1261545"/>
    <lineage>
        <taxon>Archaea</taxon>
        <taxon>Methanobacteriati</taxon>
        <taxon>Methanobacteriota</taxon>
        <taxon>Stenosarchaea group</taxon>
        <taxon>Halobacteria</taxon>
        <taxon>Halobacteriales</taxon>
        <taxon>Halobacteriaceae</taxon>
    </lineage>
</organism>
<keyword evidence="2" id="KW-1003">Cell membrane</keyword>
<dbReference type="PANTHER" id="PTHR30252">
    <property type="entry name" value="INNER MEMBRANE PEPTIDE TRANSPORTER"/>
    <property type="match status" value="1"/>
</dbReference>
<name>U3A0V6_9EURY</name>
<dbReference type="InterPro" id="IPR051605">
    <property type="entry name" value="CstA"/>
</dbReference>
<dbReference type="AlphaFoldDB" id="U3A0V6"/>